<dbReference type="Gene3D" id="3.30.70.330">
    <property type="match status" value="1"/>
</dbReference>
<sequence length="347" mass="40328">MDSIPIDLLHAYHDEERRIFSRMVFILGLEPNLSMKIIAFWLWLEENKCKDVVQRLNSLDDRYLLRVCDVAKSFLDSLQLSYSSMDHAYPSEGHFKQAFRDVAICGINYYLDNVCHKVLLDIRKQVHQSYIEKLVEEMGRVHFGSEFVRKTGCSHIRIENFTDGSRIKEGNSYMMRKELTPLDLNKIKSRNRFFDNMRNSFQTNDDFLRCEDLVQYHSTTKDVANSSLSSNVSSSTNRKIPRDERTLFVTFSNGHPLSEEQLQAFFMRHFGDVERVYAPERADNKPPLYAHVTFCSPATLVRVLNGNGNVKREQDIVVYHHCNPVESSRSYAVHSGKLSFSNSQYLP</sequence>
<dbReference type="PANTHER" id="PTHR33527:SF14">
    <property type="entry name" value="OS07G0274300 PROTEIN"/>
    <property type="match status" value="1"/>
</dbReference>
<dbReference type="SUPFAM" id="SSF54928">
    <property type="entry name" value="RNA-binding domain, RBD"/>
    <property type="match status" value="1"/>
</dbReference>
<keyword evidence="2" id="KW-1185">Reference proteome</keyword>
<evidence type="ECO:0000313" key="2">
    <source>
        <dbReference type="Proteomes" id="UP000734854"/>
    </source>
</evidence>
<proteinExistence type="predicted"/>
<dbReference type="Proteomes" id="UP000734854">
    <property type="component" value="Unassembled WGS sequence"/>
</dbReference>
<evidence type="ECO:0000313" key="1">
    <source>
        <dbReference type="EMBL" id="KAG6483158.1"/>
    </source>
</evidence>
<name>A0A8J5FBR8_ZINOF</name>
<dbReference type="AlphaFoldDB" id="A0A8J5FBR8"/>
<dbReference type="InterPro" id="IPR012677">
    <property type="entry name" value="Nucleotide-bd_a/b_plait_sf"/>
</dbReference>
<dbReference type="EMBL" id="JACMSC010000016">
    <property type="protein sequence ID" value="KAG6483158.1"/>
    <property type="molecule type" value="Genomic_DNA"/>
</dbReference>
<dbReference type="PANTHER" id="PTHR33527">
    <property type="entry name" value="OS07G0274300 PROTEIN"/>
    <property type="match status" value="1"/>
</dbReference>
<organism evidence="1 2">
    <name type="scientific">Zingiber officinale</name>
    <name type="common">Ginger</name>
    <name type="synonym">Amomum zingiber</name>
    <dbReference type="NCBI Taxonomy" id="94328"/>
    <lineage>
        <taxon>Eukaryota</taxon>
        <taxon>Viridiplantae</taxon>
        <taxon>Streptophyta</taxon>
        <taxon>Embryophyta</taxon>
        <taxon>Tracheophyta</taxon>
        <taxon>Spermatophyta</taxon>
        <taxon>Magnoliopsida</taxon>
        <taxon>Liliopsida</taxon>
        <taxon>Zingiberales</taxon>
        <taxon>Zingiberaceae</taxon>
        <taxon>Zingiber</taxon>
    </lineage>
</organism>
<dbReference type="GO" id="GO:0003676">
    <property type="term" value="F:nucleic acid binding"/>
    <property type="evidence" value="ECO:0007669"/>
    <property type="project" value="InterPro"/>
</dbReference>
<reference evidence="1 2" key="1">
    <citation type="submission" date="2020-08" db="EMBL/GenBank/DDBJ databases">
        <title>Plant Genome Project.</title>
        <authorList>
            <person name="Zhang R.-G."/>
        </authorList>
    </citation>
    <scope>NUCLEOTIDE SEQUENCE [LARGE SCALE GENOMIC DNA]</scope>
    <source>
        <tissue evidence="1">Rhizome</tissue>
    </source>
</reference>
<protein>
    <recommendedName>
        <fullName evidence="3">RRM domain-containing protein</fullName>
    </recommendedName>
</protein>
<dbReference type="CDD" id="cd00590">
    <property type="entry name" value="RRM_SF"/>
    <property type="match status" value="1"/>
</dbReference>
<evidence type="ECO:0008006" key="3">
    <source>
        <dbReference type="Google" id="ProtNLM"/>
    </source>
</evidence>
<gene>
    <name evidence="1" type="ORF">ZIOFF_059798</name>
</gene>
<dbReference type="InterPro" id="IPR035979">
    <property type="entry name" value="RBD_domain_sf"/>
</dbReference>
<comment type="caution">
    <text evidence="1">The sequence shown here is derived from an EMBL/GenBank/DDBJ whole genome shotgun (WGS) entry which is preliminary data.</text>
</comment>
<accession>A0A8J5FBR8</accession>